<evidence type="ECO:0000256" key="6">
    <source>
        <dbReference type="ARBA" id="ARBA00023180"/>
    </source>
</evidence>
<evidence type="ECO:0000256" key="4">
    <source>
        <dbReference type="ARBA" id="ARBA00022989"/>
    </source>
</evidence>
<evidence type="ECO:0000313" key="9">
    <source>
        <dbReference type="Proteomes" id="UP000027586"/>
    </source>
</evidence>
<dbReference type="Proteomes" id="UP000027586">
    <property type="component" value="Unassembled WGS sequence"/>
</dbReference>
<dbReference type="VEuPathDB" id="FungiDB:LCOR_06423.1"/>
<evidence type="ECO:0000256" key="2">
    <source>
        <dbReference type="ARBA" id="ARBA00022692"/>
    </source>
</evidence>
<organism evidence="8 9">
    <name type="scientific">Lichtheimia corymbifera JMRC:FSU:9682</name>
    <dbReference type="NCBI Taxonomy" id="1263082"/>
    <lineage>
        <taxon>Eukaryota</taxon>
        <taxon>Fungi</taxon>
        <taxon>Fungi incertae sedis</taxon>
        <taxon>Mucoromycota</taxon>
        <taxon>Mucoromycotina</taxon>
        <taxon>Mucoromycetes</taxon>
        <taxon>Mucorales</taxon>
        <taxon>Lichtheimiaceae</taxon>
        <taxon>Lichtheimia</taxon>
    </lineage>
</organism>
<evidence type="ECO:0000313" key="8">
    <source>
        <dbReference type="EMBL" id="CDH55266.1"/>
    </source>
</evidence>
<comment type="subcellular location">
    <subcellularLocation>
        <location evidence="1">Membrane</location>
        <topology evidence="1">Single-pass type II membrane protein</topology>
    </subcellularLocation>
</comment>
<dbReference type="GO" id="GO:0042285">
    <property type="term" value="F:xylosyltransferase activity"/>
    <property type="evidence" value="ECO:0007669"/>
    <property type="project" value="TreeGrafter"/>
</dbReference>
<evidence type="ECO:0000256" key="7">
    <source>
        <dbReference type="SAM" id="Phobius"/>
    </source>
</evidence>
<dbReference type="EMBL" id="CBTN010000028">
    <property type="protein sequence ID" value="CDH55266.1"/>
    <property type="molecule type" value="Genomic_DNA"/>
</dbReference>
<protein>
    <submittedName>
        <fullName evidence="8">Glycosyltransferase family 49 protein</fullName>
    </submittedName>
</protein>
<keyword evidence="5 7" id="KW-0472">Membrane</keyword>
<keyword evidence="9" id="KW-1185">Reference proteome</keyword>
<dbReference type="STRING" id="1263082.A0A068S200"/>
<sequence>MRDGFSITQVLKYLAIIYVGCSILYATGHLAGLINTSRPSSSQLTATRSTPQEPVTVAELQQRYQGVQQVNWSNTQDQHEAISEDLMLDKVFADAMGPSKVIPYYFKAEESSDNEEVTIATLVTHNRFKVLSRLASRYKGPVSVAIHVNDDDTKQVILTDLHRLYDENPDMRRYVDLHLVVDKFDRQFNMWRNVAKFFARTDYIMMLDVDFHLCTDFRKSLKANPELMQVLRSGTGAIVVPAFEYINEEDGEDWREFPKNKQELLEDVQSEKLDMFHRSWRPGHGSTNYTRWYAAVDPYKVTEYSYSYEPYVIFKKEGTPWCEERFVGYGANKAACLYEIYLAGIDYWVLPDDFLIHQTHHYPEDTRARERKYNKKLYDYFREEVCLRYSRTMIAAGLWGTPRADNVKRECAKIKGFNDIISRMHG</sequence>
<evidence type="ECO:0000256" key="3">
    <source>
        <dbReference type="ARBA" id="ARBA00022968"/>
    </source>
</evidence>
<dbReference type="InterPro" id="IPR029044">
    <property type="entry name" value="Nucleotide-diphossugar_trans"/>
</dbReference>
<comment type="caution">
    <text evidence="8">The sequence shown here is derived from an EMBL/GenBank/DDBJ whole genome shotgun (WGS) entry which is preliminary data.</text>
</comment>
<dbReference type="AlphaFoldDB" id="A0A068S200"/>
<dbReference type="GO" id="GO:0035269">
    <property type="term" value="P:protein O-linked glycosylation via mannose"/>
    <property type="evidence" value="ECO:0007669"/>
    <property type="project" value="TreeGrafter"/>
</dbReference>
<dbReference type="InterPro" id="IPR051292">
    <property type="entry name" value="Xyl/GlcA_transferase"/>
</dbReference>
<keyword evidence="4 7" id="KW-1133">Transmembrane helix</keyword>
<accession>A0A068S200</accession>
<dbReference type="OrthoDB" id="411524at2759"/>
<dbReference type="PANTHER" id="PTHR12270:SF25">
    <property type="entry name" value="GLYCOSYLTRANSFERASE-LIKE PROTEIN LARGE"/>
    <property type="match status" value="1"/>
</dbReference>
<proteinExistence type="predicted"/>
<keyword evidence="2 7" id="KW-0812">Transmembrane</keyword>
<evidence type="ECO:0000256" key="1">
    <source>
        <dbReference type="ARBA" id="ARBA00004606"/>
    </source>
</evidence>
<keyword evidence="6" id="KW-0325">Glycoprotein</keyword>
<dbReference type="PANTHER" id="PTHR12270">
    <property type="entry name" value="GLYCOSYLTRANSFERASE-RELATED"/>
    <property type="match status" value="1"/>
</dbReference>
<dbReference type="GO" id="GO:0015020">
    <property type="term" value="F:glucuronosyltransferase activity"/>
    <property type="evidence" value="ECO:0007669"/>
    <property type="project" value="TreeGrafter"/>
</dbReference>
<gene>
    <name evidence="8" type="ORF">LCOR_06423.1</name>
</gene>
<dbReference type="Pfam" id="PF13896">
    <property type="entry name" value="Glyco_transf_49"/>
    <property type="match status" value="2"/>
</dbReference>
<evidence type="ECO:0000256" key="5">
    <source>
        <dbReference type="ARBA" id="ARBA00023136"/>
    </source>
</evidence>
<name>A0A068S200_9FUNG</name>
<dbReference type="SUPFAM" id="SSF53448">
    <property type="entry name" value="Nucleotide-diphospho-sugar transferases"/>
    <property type="match status" value="1"/>
</dbReference>
<reference evidence="8" key="1">
    <citation type="submission" date="2013-08" db="EMBL/GenBank/DDBJ databases">
        <title>Gene expansion shapes genome architecture in the human pathogen Lichtheimia corymbifera: an evolutionary genomics analysis in the ancient terrestrial Mucorales (Mucoromycotina).</title>
        <authorList>
            <person name="Schwartze V.U."/>
            <person name="Winter S."/>
            <person name="Shelest E."/>
            <person name="Marcet-Houben M."/>
            <person name="Horn F."/>
            <person name="Wehner S."/>
            <person name="Hoffmann K."/>
            <person name="Riege K."/>
            <person name="Sammeth M."/>
            <person name="Nowrousian M."/>
            <person name="Valiante V."/>
            <person name="Linde J."/>
            <person name="Jacobsen I.D."/>
            <person name="Marz M."/>
            <person name="Brakhage A.A."/>
            <person name="Gabaldon T."/>
            <person name="Bocker S."/>
            <person name="Voigt K."/>
        </authorList>
    </citation>
    <scope>NUCLEOTIDE SEQUENCE [LARGE SCALE GENOMIC DNA]</scope>
    <source>
        <strain evidence="8">FSU 9682</strain>
    </source>
</reference>
<feature type="transmembrane region" description="Helical" evidence="7">
    <location>
        <begin position="12"/>
        <end position="34"/>
    </location>
</feature>
<keyword evidence="3" id="KW-0735">Signal-anchor</keyword>
<dbReference type="GO" id="GO:0016020">
    <property type="term" value="C:membrane"/>
    <property type="evidence" value="ECO:0007669"/>
    <property type="project" value="UniProtKB-SubCell"/>
</dbReference>